<evidence type="ECO:0000256" key="4">
    <source>
        <dbReference type="ARBA" id="ARBA00022801"/>
    </source>
</evidence>
<dbReference type="CDD" id="cd01748">
    <property type="entry name" value="GATase1_IGP_Synthase"/>
    <property type="match status" value="1"/>
</dbReference>
<dbReference type="STRING" id="206665.SAMN04488516_10236"/>
<dbReference type="EC" id="4.3.2.10" evidence="10"/>
<dbReference type="PIRSF" id="PIRSF000495">
    <property type="entry name" value="Amidotransf_hisH"/>
    <property type="match status" value="1"/>
</dbReference>
<gene>
    <name evidence="10" type="primary">hisH</name>
    <name evidence="13" type="ORF">SAMN04488516_10236</name>
</gene>
<comment type="catalytic activity">
    <reaction evidence="9 10">
        <text>L-glutamine + H2O = L-glutamate + NH4(+)</text>
        <dbReference type="Rhea" id="RHEA:15889"/>
        <dbReference type="ChEBI" id="CHEBI:15377"/>
        <dbReference type="ChEBI" id="CHEBI:28938"/>
        <dbReference type="ChEBI" id="CHEBI:29985"/>
        <dbReference type="ChEBI" id="CHEBI:58359"/>
        <dbReference type="EC" id="3.5.1.2"/>
    </reaction>
</comment>
<accession>A0A1H0B4S4</accession>
<dbReference type="EC" id="3.5.1.2" evidence="10"/>
<evidence type="ECO:0000256" key="11">
    <source>
        <dbReference type="PIRSR" id="PIRSR000495-1"/>
    </source>
</evidence>
<evidence type="ECO:0000256" key="5">
    <source>
        <dbReference type="ARBA" id="ARBA00022962"/>
    </source>
</evidence>
<evidence type="ECO:0000256" key="10">
    <source>
        <dbReference type="HAMAP-Rule" id="MF_00278"/>
    </source>
</evidence>
<dbReference type="OrthoDB" id="9807749at2"/>
<feature type="domain" description="Glutamine amidotransferase" evidence="12">
    <location>
        <begin position="5"/>
        <end position="203"/>
    </location>
</feature>
<dbReference type="GO" id="GO:0000107">
    <property type="term" value="F:imidazoleglycerol-phosphate synthase activity"/>
    <property type="evidence" value="ECO:0007669"/>
    <property type="project" value="UniProtKB-UniRule"/>
</dbReference>
<dbReference type="InterPro" id="IPR017926">
    <property type="entry name" value="GATASE"/>
</dbReference>
<keyword evidence="4 10" id="KW-0378">Hydrolase</keyword>
<comment type="catalytic activity">
    <reaction evidence="8 10">
        <text>5-[(5-phospho-1-deoxy-D-ribulos-1-ylimino)methylamino]-1-(5-phospho-beta-D-ribosyl)imidazole-4-carboxamide + L-glutamine = D-erythro-1-(imidazol-4-yl)glycerol 3-phosphate + 5-amino-1-(5-phospho-beta-D-ribosyl)imidazole-4-carboxamide + L-glutamate + H(+)</text>
        <dbReference type="Rhea" id="RHEA:24793"/>
        <dbReference type="ChEBI" id="CHEBI:15378"/>
        <dbReference type="ChEBI" id="CHEBI:29985"/>
        <dbReference type="ChEBI" id="CHEBI:58278"/>
        <dbReference type="ChEBI" id="CHEBI:58359"/>
        <dbReference type="ChEBI" id="CHEBI:58475"/>
        <dbReference type="ChEBI" id="CHEBI:58525"/>
        <dbReference type="EC" id="4.3.2.10"/>
    </reaction>
</comment>
<dbReference type="GO" id="GO:0004359">
    <property type="term" value="F:glutaminase activity"/>
    <property type="evidence" value="ECO:0007669"/>
    <property type="project" value="UniProtKB-EC"/>
</dbReference>
<keyword evidence="5 10" id="KW-0315">Glutamine amidotransferase</keyword>
<keyword evidence="7 10" id="KW-0456">Lyase</keyword>
<organism evidence="13 14">
    <name type="scientific">Desulfonauticus submarinus</name>
    <dbReference type="NCBI Taxonomy" id="206665"/>
    <lineage>
        <taxon>Bacteria</taxon>
        <taxon>Pseudomonadati</taxon>
        <taxon>Thermodesulfobacteriota</taxon>
        <taxon>Desulfovibrionia</taxon>
        <taxon>Desulfovibrionales</taxon>
        <taxon>Desulfonauticaceae</taxon>
        <taxon>Desulfonauticus</taxon>
    </lineage>
</organism>
<sequence>MIAIINYEAGNLTSVKRALDYLNIPNIITKDPTTILNSQAIIFPGVGAAGSAMSNLIENNLDKVLHQAKDNSIPILGICLGSQIVLEVSEENNTKTLGLIPGKCKRFSPDLKDQDGNYINIPHMGWNSVSLKQECILFDNIESKAEFYFVHSYYPAPEKNFILGTTKYGLEFCSVLGKDRLWAVQFHPEKSGRPGLKLLENFYNYARRIKNA</sequence>
<dbReference type="HAMAP" id="MF_00278">
    <property type="entry name" value="HisH"/>
    <property type="match status" value="1"/>
</dbReference>
<reference evidence="13 14" key="1">
    <citation type="submission" date="2016-10" db="EMBL/GenBank/DDBJ databases">
        <authorList>
            <person name="de Groot N.N."/>
        </authorList>
    </citation>
    <scope>NUCLEOTIDE SEQUENCE [LARGE SCALE GENOMIC DNA]</scope>
    <source>
        <strain evidence="13 14">DSM 15269</strain>
    </source>
</reference>
<dbReference type="Gene3D" id="3.40.50.880">
    <property type="match status" value="1"/>
</dbReference>
<protein>
    <recommendedName>
        <fullName evidence="10">Imidazole glycerol phosphate synthase subunit HisH</fullName>
        <ecNumber evidence="10">4.3.2.10</ecNumber>
    </recommendedName>
    <alternativeName>
        <fullName evidence="10">IGP synthase glutaminase subunit</fullName>
        <ecNumber evidence="10">3.5.1.2</ecNumber>
    </alternativeName>
    <alternativeName>
        <fullName evidence="10">IGP synthase subunit HisH</fullName>
    </alternativeName>
    <alternativeName>
        <fullName evidence="10">ImGP synthase subunit HisH</fullName>
        <shortName evidence="10">IGPS subunit HisH</shortName>
    </alternativeName>
</protein>
<evidence type="ECO:0000256" key="1">
    <source>
        <dbReference type="ARBA" id="ARBA00005091"/>
    </source>
</evidence>
<dbReference type="GO" id="GO:0005737">
    <property type="term" value="C:cytoplasm"/>
    <property type="evidence" value="ECO:0007669"/>
    <property type="project" value="UniProtKB-SubCell"/>
</dbReference>
<evidence type="ECO:0000256" key="3">
    <source>
        <dbReference type="ARBA" id="ARBA00022605"/>
    </source>
</evidence>
<dbReference type="PROSITE" id="PS51273">
    <property type="entry name" value="GATASE_TYPE_1"/>
    <property type="match status" value="1"/>
</dbReference>
<dbReference type="RefSeq" id="WP_092062974.1">
    <property type="nucleotide sequence ID" value="NZ_FNIN01000002.1"/>
</dbReference>
<dbReference type="NCBIfam" id="TIGR01855">
    <property type="entry name" value="IMP_synth_hisH"/>
    <property type="match status" value="1"/>
</dbReference>
<evidence type="ECO:0000256" key="7">
    <source>
        <dbReference type="ARBA" id="ARBA00023239"/>
    </source>
</evidence>
<proteinExistence type="inferred from homology"/>
<evidence type="ECO:0000256" key="8">
    <source>
        <dbReference type="ARBA" id="ARBA00047838"/>
    </source>
</evidence>
<feature type="active site" evidence="10 11">
    <location>
        <position position="189"/>
    </location>
</feature>
<evidence type="ECO:0000259" key="12">
    <source>
        <dbReference type="Pfam" id="PF00117"/>
    </source>
</evidence>
<keyword evidence="10" id="KW-0963">Cytoplasm</keyword>
<feature type="active site" evidence="10 11">
    <location>
        <position position="187"/>
    </location>
</feature>
<keyword evidence="3 10" id="KW-0028">Amino-acid biosynthesis</keyword>
<evidence type="ECO:0000256" key="9">
    <source>
        <dbReference type="ARBA" id="ARBA00049534"/>
    </source>
</evidence>
<comment type="pathway">
    <text evidence="1 10">Amino-acid biosynthesis; L-histidine biosynthesis; L-histidine from 5-phospho-alpha-D-ribose 1-diphosphate: step 5/9.</text>
</comment>
<comment type="function">
    <text evidence="10">IGPS catalyzes the conversion of PRFAR and glutamine to IGP, AICAR and glutamate. The HisH subunit catalyzes the hydrolysis of glutamine to glutamate and ammonia as part of the synthesis of IGP and AICAR. The resulting ammonia molecule is channeled to the active site of HisF.</text>
</comment>
<comment type="subunit">
    <text evidence="2 10">Heterodimer of HisH and HisF.</text>
</comment>
<dbReference type="Pfam" id="PF00117">
    <property type="entry name" value="GATase"/>
    <property type="match status" value="1"/>
</dbReference>
<evidence type="ECO:0000256" key="2">
    <source>
        <dbReference type="ARBA" id="ARBA00011152"/>
    </source>
</evidence>
<dbReference type="InterPro" id="IPR029062">
    <property type="entry name" value="Class_I_gatase-like"/>
</dbReference>
<name>A0A1H0B4S4_9BACT</name>
<keyword evidence="13" id="KW-0808">Transferase</keyword>
<dbReference type="EMBL" id="FNIN01000002">
    <property type="protein sequence ID" value="SDN40624.1"/>
    <property type="molecule type" value="Genomic_DNA"/>
</dbReference>
<keyword evidence="6 10" id="KW-0368">Histidine biosynthesis</keyword>
<dbReference type="PANTHER" id="PTHR42701:SF1">
    <property type="entry name" value="IMIDAZOLE GLYCEROL PHOSPHATE SYNTHASE SUBUNIT HISH"/>
    <property type="match status" value="1"/>
</dbReference>
<evidence type="ECO:0000313" key="14">
    <source>
        <dbReference type="Proteomes" id="UP000199602"/>
    </source>
</evidence>
<evidence type="ECO:0000313" key="13">
    <source>
        <dbReference type="EMBL" id="SDN40624.1"/>
    </source>
</evidence>
<dbReference type="GO" id="GO:0000105">
    <property type="term" value="P:L-histidine biosynthetic process"/>
    <property type="evidence" value="ECO:0007669"/>
    <property type="project" value="UniProtKB-UniRule"/>
</dbReference>
<dbReference type="InterPro" id="IPR010139">
    <property type="entry name" value="Imidazole-glycPsynth_HisH"/>
</dbReference>
<dbReference type="UniPathway" id="UPA00031">
    <property type="reaction ID" value="UER00010"/>
</dbReference>
<dbReference type="PANTHER" id="PTHR42701">
    <property type="entry name" value="IMIDAZOLE GLYCEROL PHOSPHATE SYNTHASE SUBUNIT HISH"/>
    <property type="match status" value="1"/>
</dbReference>
<feature type="active site" description="Nucleophile" evidence="10 11">
    <location>
        <position position="79"/>
    </location>
</feature>
<dbReference type="Proteomes" id="UP000199602">
    <property type="component" value="Unassembled WGS sequence"/>
</dbReference>
<dbReference type="GO" id="GO:0016829">
    <property type="term" value="F:lyase activity"/>
    <property type="evidence" value="ECO:0007669"/>
    <property type="project" value="UniProtKB-KW"/>
</dbReference>
<comment type="subcellular location">
    <subcellularLocation>
        <location evidence="10">Cytoplasm</location>
    </subcellularLocation>
</comment>
<keyword evidence="14" id="KW-1185">Reference proteome</keyword>
<evidence type="ECO:0000256" key="6">
    <source>
        <dbReference type="ARBA" id="ARBA00023102"/>
    </source>
</evidence>
<dbReference type="SUPFAM" id="SSF52317">
    <property type="entry name" value="Class I glutamine amidotransferase-like"/>
    <property type="match status" value="1"/>
</dbReference>
<dbReference type="AlphaFoldDB" id="A0A1H0B4S4"/>